<dbReference type="PANTHER" id="PTHR32060">
    <property type="entry name" value="TAIL-SPECIFIC PROTEASE"/>
    <property type="match status" value="1"/>
</dbReference>
<dbReference type="SMART" id="SM00228">
    <property type="entry name" value="PDZ"/>
    <property type="match status" value="1"/>
</dbReference>
<evidence type="ECO:0000313" key="3">
    <source>
        <dbReference type="Proteomes" id="UP001207742"/>
    </source>
</evidence>
<proteinExistence type="predicted"/>
<gene>
    <name evidence="2" type="ORF">OL497_05280</name>
</gene>
<dbReference type="EMBL" id="JAPDNS010000001">
    <property type="protein sequence ID" value="MCW3483294.1"/>
    <property type="molecule type" value="Genomic_DNA"/>
</dbReference>
<dbReference type="InterPro" id="IPR029045">
    <property type="entry name" value="ClpP/crotonase-like_dom_sf"/>
</dbReference>
<dbReference type="Gene3D" id="2.30.42.10">
    <property type="match status" value="1"/>
</dbReference>
<dbReference type="SUPFAM" id="SSF50156">
    <property type="entry name" value="PDZ domain-like"/>
    <property type="match status" value="1"/>
</dbReference>
<dbReference type="SMART" id="SM00245">
    <property type="entry name" value="TSPc"/>
    <property type="match status" value="1"/>
</dbReference>
<protein>
    <submittedName>
        <fullName evidence="2">S41 family peptidase</fullName>
    </submittedName>
</protein>
<reference evidence="2 3" key="1">
    <citation type="submission" date="2022-10" db="EMBL/GenBank/DDBJ databases">
        <title>Chitinophaga nivalis PC15 sp. nov., isolated from Pyeongchang county, South Korea.</title>
        <authorList>
            <person name="Trinh H.N."/>
        </authorList>
    </citation>
    <scope>NUCLEOTIDE SEQUENCE [LARGE SCALE GENOMIC DNA]</scope>
    <source>
        <strain evidence="2 3">PC14</strain>
    </source>
</reference>
<dbReference type="Proteomes" id="UP001207742">
    <property type="component" value="Unassembled WGS sequence"/>
</dbReference>
<evidence type="ECO:0000259" key="1">
    <source>
        <dbReference type="PROSITE" id="PS50106"/>
    </source>
</evidence>
<dbReference type="PROSITE" id="PS50106">
    <property type="entry name" value="PDZ"/>
    <property type="match status" value="1"/>
</dbReference>
<name>A0ABT3IHQ4_9BACT</name>
<organism evidence="2 3">
    <name type="scientific">Chitinophaga nivalis</name>
    <dbReference type="NCBI Taxonomy" id="2991709"/>
    <lineage>
        <taxon>Bacteria</taxon>
        <taxon>Pseudomonadati</taxon>
        <taxon>Bacteroidota</taxon>
        <taxon>Chitinophagia</taxon>
        <taxon>Chitinophagales</taxon>
        <taxon>Chitinophagaceae</taxon>
        <taxon>Chitinophaga</taxon>
    </lineage>
</organism>
<dbReference type="PROSITE" id="PS51257">
    <property type="entry name" value="PROKAR_LIPOPROTEIN"/>
    <property type="match status" value="1"/>
</dbReference>
<dbReference type="InterPro" id="IPR001478">
    <property type="entry name" value="PDZ"/>
</dbReference>
<comment type="caution">
    <text evidence="2">The sequence shown here is derived from an EMBL/GenBank/DDBJ whole genome shotgun (WGS) entry which is preliminary data.</text>
</comment>
<dbReference type="Gene3D" id="3.30.750.170">
    <property type="match status" value="1"/>
</dbReference>
<keyword evidence="3" id="KW-1185">Reference proteome</keyword>
<dbReference type="InterPro" id="IPR041489">
    <property type="entry name" value="PDZ_6"/>
</dbReference>
<accession>A0ABT3IHQ4</accession>
<dbReference type="PANTHER" id="PTHR32060:SF22">
    <property type="entry name" value="CARBOXYL-TERMINAL-PROCESSING PEPTIDASE 3, CHLOROPLASTIC"/>
    <property type="match status" value="1"/>
</dbReference>
<dbReference type="SUPFAM" id="SSF52096">
    <property type="entry name" value="ClpP/crotonase"/>
    <property type="match status" value="1"/>
</dbReference>
<feature type="domain" description="PDZ" evidence="1">
    <location>
        <begin position="135"/>
        <end position="191"/>
    </location>
</feature>
<dbReference type="InterPro" id="IPR005151">
    <property type="entry name" value="Tail-specific_protease"/>
</dbReference>
<dbReference type="RefSeq" id="WP_264728484.1">
    <property type="nucleotide sequence ID" value="NZ_JAPDNR010000001.1"/>
</dbReference>
<dbReference type="Pfam" id="PF03572">
    <property type="entry name" value="Peptidase_S41"/>
    <property type="match status" value="1"/>
</dbReference>
<sequence length="512" mass="56372">MIRFMQDIPFLWTRKFVYVLMLLILFFTACKKEDQPGPPAPAEGTRLQLSLDSLYLYAKETYLWYEALPDYHQFNPRSYAGSGSDLSDLRRELNALTALAINPQTQKPYEYRSGDDRPLYSYLAAGNIITGRRAAVDMEGTGNDMGLGLSLLTENSVYVSYVEAGSPAAEAGIKRGMRVTAIDGVQVPLNNNIIQELLAGTALGIHLQKQSGESFHVTLHPKVYHAAPVFKSAILAAGGRKVGYVALARFSALLRAKTSIEAVFNQFANEGVNSLIVDLRYNNGGYVETAEYVANLMAPPAIHGAVMYEEHYNTLLQQGKAPILQSIPYLDNNHQPVYINGRKATYADVDFSVARNTYRFAKKGSFPGSRSIVFIVSGITASASELLINSFKPYADVKLVGSKTYGKPVGYFGIGIDVFTVHLSQFRILNAEKKGDYYEGMPVDFPGADDVTKDFGDPEESCLAKALSYINGAALRSAAVVLSPLENTSWKQGQRTERWAISGMAENRLKLR</sequence>
<dbReference type="InterPro" id="IPR036034">
    <property type="entry name" value="PDZ_sf"/>
</dbReference>
<dbReference type="Gene3D" id="3.90.226.10">
    <property type="entry name" value="2-enoyl-CoA Hydratase, Chain A, domain 1"/>
    <property type="match status" value="1"/>
</dbReference>
<dbReference type="Pfam" id="PF17820">
    <property type="entry name" value="PDZ_6"/>
    <property type="match status" value="1"/>
</dbReference>
<evidence type="ECO:0000313" key="2">
    <source>
        <dbReference type="EMBL" id="MCW3483294.1"/>
    </source>
</evidence>